<dbReference type="EMBL" id="CP003752">
    <property type="protein sequence ID" value="AFQ16751.1"/>
    <property type="molecule type" value="Genomic_DNA"/>
</dbReference>
<accession>A0A9W3JKK6</accession>
<reference evidence="1 2" key="1">
    <citation type="submission" date="2012-08" db="EMBL/GenBank/DDBJ databases">
        <authorList>
            <person name="Doggett N."/>
            <person name="Teshima H."/>
            <person name="Bruce D."/>
            <person name="Detter J.C."/>
            <person name="Johnson S.L."/>
            <person name="Han C."/>
        </authorList>
    </citation>
    <scope>NUCLEOTIDE SEQUENCE [LARGE SCALE GENOMIC DNA]</scope>
    <source>
        <strain evidence="1 2">HD-771</strain>
    </source>
</reference>
<sequence length="34" mass="3704">MKGSVGKETGITVPVLEGFTMGSSFKFEKPEEKK</sequence>
<name>A0A9W3JKK6_BACTU</name>
<protein>
    <submittedName>
        <fullName evidence="1">Uncharacterized protein</fullName>
    </submittedName>
</protein>
<evidence type="ECO:0000313" key="2">
    <source>
        <dbReference type="Proteomes" id="UP000005259"/>
    </source>
</evidence>
<dbReference type="KEGG" id="bti:BTG_16555"/>
<dbReference type="Proteomes" id="UP000005259">
    <property type="component" value="Chromosome"/>
</dbReference>
<gene>
    <name evidence="1" type="ORF">BTG_16555</name>
</gene>
<dbReference type="AlphaFoldDB" id="A0A9W3JKK6"/>
<organism evidence="1 2">
    <name type="scientific">Bacillus thuringiensis HD-771</name>
    <dbReference type="NCBI Taxonomy" id="1218175"/>
    <lineage>
        <taxon>Bacteria</taxon>
        <taxon>Bacillati</taxon>
        <taxon>Bacillota</taxon>
        <taxon>Bacilli</taxon>
        <taxon>Bacillales</taxon>
        <taxon>Bacillaceae</taxon>
        <taxon>Bacillus</taxon>
        <taxon>Bacillus cereus group</taxon>
    </lineage>
</organism>
<proteinExistence type="predicted"/>
<evidence type="ECO:0000313" key="1">
    <source>
        <dbReference type="EMBL" id="AFQ16751.1"/>
    </source>
</evidence>